<evidence type="ECO:0000313" key="4">
    <source>
        <dbReference type="Proteomes" id="UP000054166"/>
    </source>
</evidence>
<dbReference type="EMBL" id="KN832990">
    <property type="protein sequence ID" value="KIM83517.1"/>
    <property type="molecule type" value="Genomic_DNA"/>
</dbReference>
<reference evidence="4" key="2">
    <citation type="submission" date="2015-01" db="EMBL/GenBank/DDBJ databases">
        <title>Evolutionary Origins and Diversification of the Mycorrhizal Mutualists.</title>
        <authorList>
            <consortium name="DOE Joint Genome Institute"/>
            <consortium name="Mycorrhizal Genomics Consortium"/>
            <person name="Kohler A."/>
            <person name="Kuo A."/>
            <person name="Nagy L.G."/>
            <person name="Floudas D."/>
            <person name="Copeland A."/>
            <person name="Barry K.W."/>
            <person name="Cichocki N."/>
            <person name="Veneault-Fourrey C."/>
            <person name="LaButti K."/>
            <person name="Lindquist E.A."/>
            <person name="Lipzen A."/>
            <person name="Lundell T."/>
            <person name="Morin E."/>
            <person name="Murat C."/>
            <person name="Riley R."/>
            <person name="Ohm R."/>
            <person name="Sun H."/>
            <person name="Tunlid A."/>
            <person name="Henrissat B."/>
            <person name="Grigoriev I.V."/>
            <person name="Hibbett D.S."/>
            <person name="Martin F."/>
        </authorList>
    </citation>
    <scope>NUCLEOTIDE SEQUENCE [LARGE SCALE GENOMIC DNA]</scope>
    <source>
        <strain evidence="4">F 1598</strain>
    </source>
</reference>
<evidence type="ECO:0000256" key="1">
    <source>
        <dbReference type="SAM" id="SignalP"/>
    </source>
</evidence>
<dbReference type="PANTHER" id="PTHR36183:SF2">
    <property type="entry name" value="BETA-GLUCURONIDASE C-TERMINAL DOMAIN-CONTAINING PROTEIN"/>
    <property type="match status" value="1"/>
</dbReference>
<accession>A0A0C3C1N5</accession>
<dbReference type="Pfam" id="PF16862">
    <property type="entry name" value="Glyco_hydro_79C"/>
    <property type="match status" value="1"/>
</dbReference>
<dbReference type="GO" id="GO:0016787">
    <property type="term" value="F:hydrolase activity"/>
    <property type="evidence" value="ECO:0007669"/>
    <property type="project" value="UniProtKB-KW"/>
</dbReference>
<proteinExistence type="predicted"/>
<protein>
    <submittedName>
        <fullName evidence="3">Glycoside hydrolase family 79 protein</fullName>
    </submittedName>
</protein>
<keyword evidence="1" id="KW-0732">Signal</keyword>
<gene>
    <name evidence="3" type="ORF">PILCRDRAFT_6940</name>
</gene>
<dbReference type="PANTHER" id="PTHR36183">
    <property type="entry name" value="BETA-GLUCURONIDASE"/>
    <property type="match status" value="1"/>
</dbReference>
<keyword evidence="4" id="KW-1185">Reference proteome</keyword>
<feature type="domain" description="Beta-glucuronidase C-terminal" evidence="2">
    <location>
        <begin position="457"/>
        <end position="567"/>
    </location>
</feature>
<dbReference type="OrthoDB" id="2796951at2759"/>
<dbReference type="Gene3D" id="2.60.40.1180">
    <property type="entry name" value="Golgi alpha-mannosidase II"/>
    <property type="match status" value="1"/>
</dbReference>
<dbReference type="Gene3D" id="3.20.20.80">
    <property type="entry name" value="Glycosidases"/>
    <property type="match status" value="1"/>
</dbReference>
<evidence type="ECO:0000259" key="2">
    <source>
        <dbReference type="Pfam" id="PF16862"/>
    </source>
</evidence>
<keyword evidence="3" id="KW-0378">Hydrolase</keyword>
<dbReference type="AlphaFoldDB" id="A0A0C3C1N5"/>
<dbReference type="InterPro" id="IPR052974">
    <property type="entry name" value="GH79_Enzymes"/>
</dbReference>
<organism evidence="3 4">
    <name type="scientific">Piloderma croceum (strain F 1598)</name>
    <dbReference type="NCBI Taxonomy" id="765440"/>
    <lineage>
        <taxon>Eukaryota</taxon>
        <taxon>Fungi</taxon>
        <taxon>Dikarya</taxon>
        <taxon>Basidiomycota</taxon>
        <taxon>Agaricomycotina</taxon>
        <taxon>Agaricomycetes</taxon>
        <taxon>Agaricomycetidae</taxon>
        <taxon>Atheliales</taxon>
        <taxon>Atheliaceae</taxon>
        <taxon>Piloderma</taxon>
    </lineage>
</organism>
<reference evidence="3 4" key="1">
    <citation type="submission" date="2014-04" db="EMBL/GenBank/DDBJ databases">
        <authorList>
            <consortium name="DOE Joint Genome Institute"/>
            <person name="Kuo A."/>
            <person name="Tarkka M."/>
            <person name="Buscot F."/>
            <person name="Kohler A."/>
            <person name="Nagy L.G."/>
            <person name="Floudas D."/>
            <person name="Copeland A."/>
            <person name="Barry K.W."/>
            <person name="Cichocki N."/>
            <person name="Veneault-Fourrey C."/>
            <person name="LaButti K."/>
            <person name="Lindquist E.A."/>
            <person name="Lipzen A."/>
            <person name="Lundell T."/>
            <person name="Morin E."/>
            <person name="Murat C."/>
            <person name="Sun H."/>
            <person name="Tunlid A."/>
            <person name="Henrissat B."/>
            <person name="Grigoriev I.V."/>
            <person name="Hibbett D.S."/>
            <person name="Martin F."/>
            <person name="Nordberg H.P."/>
            <person name="Cantor M.N."/>
            <person name="Hua S.X."/>
        </authorList>
    </citation>
    <scope>NUCLEOTIDE SEQUENCE [LARGE SCALE GENOMIC DNA]</scope>
    <source>
        <strain evidence="3 4">F 1598</strain>
    </source>
</reference>
<feature type="chain" id="PRO_5002172927" evidence="1">
    <location>
        <begin position="19"/>
        <end position="653"/>
    </location>
</feature>
<dbReference type="InterPro" id="IPR031728">
    <property type="entry name" value="GlcAase_C"/>
</dbReference>
<dbReference type="InParanoid" id="A0A0C3C1N5"/>
<dbReference type="SUPFAM" id="SSF51445">
    <property type="entry name" value="(Trans)glycosidases"/>
    <property type="match status" value="1"/>
</dbReference>
<dbReference type="InterPro" id="IPR013780">
    <property type="entry name" value="Glyco_hydro_b"/>
</dbReference>
<dbReference type="STRING" id="765440.A0A0C3C1N5"/>
<feature type="signal peptide" evidence="1">
    <location>
        <begin position="1"/>
        <end position="18"/>
    </location>
</feature>
<dbReference type="Proteomes" id="UP000054166">
    <property type="component" value="Unassembled WGS sequence"/>
</dbReference>
<sequence length="653" mass="69286">MLFPSILFSSCLPFLTSASVTVYNQWPLGDATGTASPANSTAAAYYDPTVLTPPPVPSPAIPTQFSLQLDSTASAVKNLSIPLSGHFLGFSIEFSVINQLIGLNASFLQVPFLNLMSSVAQHSGQVNIRVGGNTQDYATLVSSLPDGEMIQKEQTGNTDPTETPTLDFTAEVLYMLGNVSALVNIHWYLGIPLNDTANLRMGIAEVGEAVLGPKLIGFQVGNEPDLYAAHGHRNSSYSPSNYFNDFGLVVEAVNDDADIPTKNNLIAPNLSGTWTPESVWNTSFIPAFMNSLGALAVEHYPNDNCNAEYGIGSPVNVQDVFASYLNHNAGKSIIAPYLNSTQIAQTAHLPFLMFETNTASCGGFPGLSDSFGSALWMLDYALQMAYSNFSGAMMHVSGEDVYYNPFQPPPRNESTYNQWTVRPIFYATLAVAEVLGNSNTSQIVDLQANADNIYTPAYAIYEDGECARLALLNYVTDPTGASTYTATFSIGGGATGDANGTPASVQVKYLLAPSVSEKVNVTWAGQTYGGPFVSDGRIQGEIDIQTVNCDQSANTCAVQVPAPGFALVFLTSAAFSESDPTTTQTFSTTSLTSRNTATVPAAVLATSNGHSGSTWRLGSTSPENNGARALAKPDMAGLIAMLFGAMAARRVLT</sequence>
<dbReference type="InterPro" id="IPR017853">
    <property type="entry name" value="GH"/>
</dbReference>
<evidence type="ECO:0000313" key="3">
    <source>
        <dbReference type="EMBL" id="KIM83517.1"/>
    </source>
</evidence>
<name>A0A0C3C1N5_PILCF</name>
<dbReference type="HOGENOM" id="CLU_023945_0_0_1"/>